<feature type="region of interest" description="Disordered" evidence="1">
    <location>
        <begin position="1"/>
        <end position="108"/>
    </location>
</feature>
<evidence type="ECO:0000313" key="2">
    <source>
        <dbReference type="EMBL" id="VAX44382.1"/>
    </source>
</evidence>
<dbReference type="AlphaFoldDB" id="A0A446ZIL7"/>
<organism evidence="2 3">
    <name type="scientific">Acinetobacter calcoaceticus</name>
    <dbReference type="NCBI Taxonomy" id="471"/>
    <lineage>
        <taxon>Bacteria</taxon>
        <taxon>Pseudomonadati</taxon>
        <taxon>Pseudomonadota</taxon>
        <taxon>Gammaproteobacteria</taxon>
        <taxon>Moraxellales</taxon>
        <taxon>Moraxellaceae</taxon>
        <taxon>Acinetobacter</taxon>
        <taxon>Acinetobacter calcoaceticus/baumannii complex</taxon>
    </lineage>
</organism>
<dbReference type="Proteomes" id="UP000294355">
    <property type="component" value="Chromosome"/>
</dbReference>
<gene>
    <name evidence="2" type="ORF">AC2117_01564</name>
</gene>
<feature type="compositionally biased region" description="Polar residues" evidence="1">
    <location>
        <begin position="97"/>
        <end position="108"/>
    </location>
</feature>
<dbReference type="EMBL" id="LS999521">
    <property type="protein sequence ID" value="VAX44382.1"/>
    <property type="molecule type" value="Genomic_DNA"/>
</dbReference>
<sequence length="183" mass="19984">MAGTTQSTDETLTSTDDQATIKQKNTRSKTNKTTETQNTQAGDEKASDQGDLLNPQDQDNSDSKAENSTPDEVKISEKVNNETESKVNEMDKEEVNTKPQETSSSTNTQLIDGPLAEAKGNNVDLLVINVTNNSFTTVLEPLSRVALESGKTTSITCHNQTFKHQVLENLRQLKGLGKNLTVE</sequence>
<reference evidence="2 3" key="1">
    <citation type="submission" date="2018-08" db="EMBL/GenBank/DDBJ databases">
        <authorList>
            <person name="Gonzaga-Molto A."/>
        </authorList>
    </citation>
    <scope>NUCLEOTIDE SEQUENCE [LARGE SCALE GENOMIC DNA]</scope>
    <source>
        <strain evidence="2">Acinetobacter calcoaceticus str. 2117</strain>
    </source>
</reference>
<protein>
    <submittedName>
        <fullName evidence="2">Uncharacterized protein</fullName>
    </submittedName>
</protein>
<evidence type="ECO:0000256" key="1">
    <source>
        <dbReference type="SAM" id="MobiDB-lite"/>
    </source>
</evidence>
<feature type="compositionally biased region" description="Low complexity" evidence="1">
    <location>
        <begin position="31"/>
        <end position="40"/>
    </location>
</feature>
<dbReference type="OrthoDB" id="6712503at2"/>
<dbReference type="RefSeq" id="WP_133973166.1">
    <property type="nucleotide sequence ID" value="NZ_LS999521.1"/>
</dbReference>
<proteinExistence type="predicted"/>
<name>A0A446ZIL7_ACICA</name>
<evidence type="ECO:0000313" key="3">
    <source>
        <dbReference type="Proteomes" id="UP000294355"/>
    </source>
</evidence>
<feature type="compositionally biased region" description="Basic and acidic residues" evidence="1">
    <location>
        <begin position="61"/>
        <end position="96"/>
    </location>
</feature>
<accession>A0A446ZIL7</accession>
<feature type="compositionally biased region" description="Low complexity" evidence="1">
    <location>
        <begin position="1"/>
        <end position="18"/>
    </location>
</feature>